<dbReference type="EMBL" id="LDAU01000204">
    <property type="protein sequence ID" value="KRW99792.1"/>
    <property type="molecule type" value="Genomic_DNA"/>
</dbReference>
<dbReference type="PANTHER" id="PTHR23011">
    <property type="entry name" value="CYCLIC NUCLEOTIDE-BINDING DOMAIN CONTAINING PROTEIN"/>
    <property type="match status" value="1"/>
</dbReference>
<dbReference type="PROSITE" id="PS50042">
    <property type="entry name" value="CNMP_BINDING_3"/>
    <property type="match status" value="3"/>
</dbReference>
<feature type="domain" description="Cyclic nucleotide-binding" evidence="3">
    <location>
        <begin position="1660"/>
        <end position="1704"/>
    </location>
</feature>
<feature type="compositionally biased region" description="Polar residues" evidence="2">
    <location>
        <begin position="491"/>
        <end position="501"/>
    </location>
</feature>
<feature type="domain" description="Cyclic nucleotide-binding" evidence="3">
    <location>
        <begin position="187"/>
        <end position="341"/>
    </location>
</feature>
<evidence type="ECO:0000259" key="3">
    <source>
        <dbReference type="PROSITE" id="PS50042"/>
    </source>
</evidence>
<evidence type="ECO:0000313" key="4">
    <source>
        <dbReference type="EMBL" id="KRW99792.1"/>
    </source>
</evidence>
<dbReference type="InterPro" id="IPR014710">
    <property type="entry name" value="RmlC-like_jellyroll"/>
</dbReference>
<feature type="region of interest" description="Disordered" evidence="2">
    <location>
        <begin position="480"/>
        <end position="503"/>
    </location>
</feature>
<sequence>MTNQQQEDELQFLELMEKKEKFTCKNQKFDESQKEIMNQNQCENSEKDKNLGFFNQEQLGLIYKYLVENYPFFQEISSFVPNDQFYQIIQKIQFKNYKAYSVIYKQNQCVDNIYFMFSGEAVNLIQKFDQEKELQNGILKKTLKLKNEQEEITYQEFQQLLQNRQILQNIYPKEQFGEVMILSEISVFSNFPSITLEKMLNFEFEYQKYSPQQIIYQENEEAKYLYYIVSGQISFYQSISKEMREKYLTQNNLETTKNIAYDGIKDFIKKNQNFQKSGNQNREKIELTQLIAGQVFGDMEILKNLPKQLDQISTKGPLRTVSAKTKSVVELLKFDRIRFEQHYIKFGNLNNSSTKRPEIQENSNELQKSATQTNKNKEIDFKNNFRKEQMKKYLKLNLLQRNSANLDNMHNDIKFLKEIAQNSGYFEGNFDFYQKFENQQNKSGTQEKDKKNIKNQINEFNKQKEQSISKASINQNQQKNIIKKQDDNKNEIQSVSPSKRLSQYSMQYSQSQKILQKQANIIKSEGLQQKIFQKKLCMLIKRNQDYQNQIQVEESSQSSFTDSDINDNSSDVSQQSGQKKKQNKQQRLRQTQSVINKKNYIKNQRQSVCGLQLSPKKKMFSQQEQSNFGQDKKNVRNSIFSDAIEQNTQEYQKMKNTIKNDKEVFFKNYFFSNSKQNPVQRMNQSLGSGLTQNFSQIFNNSQKTQDNKIIDQSRNKSQNSLSQKNQSESQKRTSEFWKNLQLNLNSQQKQEYGLKKQLEQQEKQNLINKRQSKHKIEISDIKAFQSGGLLMSQQYEKTKLSSLLQKLNSELERKSGKKKTFRKSFAIDIKQKDKLSEYSLALIDKMKENMEGNHQYARDKMNRQKSLQMIRLKKFEKSEQISYKSNISHEKSQFSEEFFLDNECNLAKSRPIKQKNKSFLMNYFRINEDEEDKEQEQNEKSEIKNEQIEQPDICLKSFSPLESCQYTSSLQQENQVQDINNQKFRQIQNFSRKLIKSHSVKENLLNFQSMSPKKITQKKISLNDNSIQSGKNIIQLKQKSFPILNDSQIFLDLTSENQSQIQNKISNGFYKQTNNSQYQINQGNYNINDNGIKKNNQNNHQKINTNQQKQNLQLNLLGKKEDASLELQQKKQSISDFSKNYSYQQQYLLQEKEEEQQNSIKNLQNNQNKIKENQHIGQFQNNHDIKQKKNEMSFSFECLRNSAFINQEDIVNNQNQIENQENQMDINNSQNLKQVENKIINQKKSQFEISVDKQNLNQNLNLEQNNQEIYCSPRFYQEDENQMQQKSLQDQAQSDNSLKIKSVNNQCKSNYQQYQNVEKNKQVQKQKNYSILKDKLKQLVSKNKNDNQNQKNINKYKNNKIPTIQQNKKISVLNLDMSSFNDSRGQVMSLDQIYLQNGLKSRDSSSNQKKGFYDQILNVDQSLISNKCNLKTQNKKKNGVIIINKKNQVVEVSKAKNKNQSLLQNNSIKANNQSCDIGVAQNKKFINLSSQNSEKQQEFFGNNLDLSLETEYNFLSGNNINNNLNEQDYSNKSEKTGKKKQFDQNQRDGFTQRINTEISEGKSYVNSFTNLPVDNMVSSQFFENKIQKKKNQLMMESCQENLEQQEILRNNRKYLQFNQDLDEDALKFIQLVQKNRKDKNQIDFIQKYMNKYFSFFDDVMKYNPNSQNIEKIFGNLKLEFHNSKDVIFQQGDFSDAIYFILAGEKNKSLRTASVVCSKNTVLILLKKEIYEKYIEGFLSQIYDNRIKDLQKIPIFSNWKRDGLEIMLYQQFEEVEYQPKQIIFKEGEKSEYFYLIEEGEVEMFANISGDDINKHIKEFLSEDEGIQHQQQEILNSLEDQLKLKRKKVQQLLVHLVTISKQQVFGELELIEDIKKTNNEHINQYYYSKNAPIRQTRAVAKTRVLVKRTLRERFLDNYLKYEGQQGDINLIMQQKKQVRNMLVNQFFKINKSMQYSNQSLSNIKQYESMLENGFLAKQLETHYDQEPTALSKNRQNLWLEKKLNLYYGSDFLPYNLQTQKDKKYLTLQQKLEEQNQQLQEQERRKIFQGQRNIAAKNILDTNLDYQKYYENLNGQKNKQSIQNSKKKQKFHVPNPDPITVDHPLKVFEPKLTGEMGSLLQKIQFERQKEIESSDNSQKSEKFSEHVLHLIDKMKKQKKEEIQQIKIQNQNGKNKMLVHLERDNKRIDSQGI</sequence>
<dbReference type="InterPro" id="IPR000595">
    <property type="entry name" value="cNMP-bd_dom"/>
</dbReference>
<evidence type="ECO:0000313" key="5">
    <source>
        <dbReference type="Proteomes" id="UP000054937"/>
    </source>
</evidence>
<proteinExistence type="predicted"/>
<feature type="region of interest" description="Disordered" evidence="2">
    <location>
        <begin position="712"/>
        <end position="734"/>
    </location>
</feature>
<accession>A0A0V0QC77</accession>
<organism evidence="4 5">
    <name type="scientific">Pseudocohnilembus persalinus</name>
    <name type="common">Ciliate</name>
    <dbReference type="NCBI Taxonomy" id="266149"/>
    <lineage>
        <taxon>Eukaryota</taxon>
        <taxon>Sar</taxon>
        <taxon>Alveolata</taxon>
        <taxon>Ciliophora</taxon>
        <taxon>Intramacronucleata</taxon>
        <taxon>Oligohymenophorea</taxon>
        <taxon>Scuticociliatia</taxon>
        <taxon>Philasterida</taxon>
        <taxon>Pseudocohnilembidae</taxon>
        <taxon>Pseudocohnilembus</taxon>
    </lineage>
</organism>
<feature type="compositionally biased region" description="Basic residues" evidence="2">
    <location>
        <begin position="578"/>
        <end position="587"/>
    </location>
</feature>
<gene>
    <name evidence="4" type="ORF">PPERSA_07869</name>
</gene>
<feature type="region of interest" description="Disordered" evidence="2">
    <location>
        <begin position="2075"/>
        <end position="2099"/>
    </location>
</feature>
<feature type="compositionally biased region" description="Basic and acidic residues" evidence="2">
    <location>
        <begin position="1529"/>
        <end position="1543"/>
    </location>
</feature>
<feature type="compositionally biased region" description="Low complexity" evidence="2">
    <location>
        <begin position="715"/>
        <end position="728"/>
    </location>
</feature>
<feature type="region of interest" description="Disordered" evidence="2">
    <location>
        <begin position="551"/>
        <end position="594"/>
    </location>
</feature>
<dbReference type="InParanoid" id="A0A0V0QC77"/>
<protein>
    <submittedName>
        <fullName evidence="4">Cyclic nucleotide-binding protein</fullName>
    </submittedName>
</protein>
<evidence type="ECO:0000256" key="2">
    <source>
        <dbReference type="SAM" id="MobiDB-lite"/>
    </source>
</evidence>
<feature type="coiled-coil region" evidence="1">
    <location>
        <begin position="2019"/>
        <end position="2049"/>
    </location>
</feature>
<dbReference type="SUPFAM" id="SSF51206">
    <property type="entry name" value="cAMP-binding domain-like"/>
    <property type="match status" value="4"/>
</dbReference>
<dbReference type="Proteomes" id="UP000054937">
    <property type="component" value="Unassembled WGS sequence"/>
</dbReference>
<reference evidence="4 5" key="1">
    <citation type="journal article" date="2015" name="Sci. Rep.">
        <title>Genome of the facultative scuticociliatosis pathogen Pseudocohnilembus persalinus provides insight into its virulence through horizontal gene transfer.</title>
        <authorList>
            <person name="Xiong J."/>
            <person name="Wang G."/>
            <person name="Cheng J."/>
            <person name="Tian M."/>
            <person name="Pan X."/>
            <person name="Warren A."/>
            <person name="Jiang C."/>
            <person name="Yuan D."/>
            <person name="Miao W."/>
        </authorList>
    </citation>
    <scope>NUCLEOTIDE SEQUENCE [LARGE SCALE GENOMIC DNA]</scope>
    <source>
        <strain evidence="4">36N120E</strain>
    </source>
</reference>
<feature type="compositionally biased region" description="Low complexity" evidence="2">
    <location>
        <begin position="558"/>
        <end position="577"/>
    </location>
</feature>
<dbReference type="InterPro" id="IPR018490">
    <property type="entry name" value="cNMP-bd_dom_sf"/>
</dbReference>
<dbReference type="OrthoDB" id="328022at2759"/>
<dbReference type="PANTHER" id="PTHR23011:SF28">
    <property type="entry name" value="CYCLIC NUCLEOTIDE-BINDING DOMAIN CONTAINING PROTEIN"/>
    <property type="match status" value="1"/>
</dbReference>
<name>A0A0V0QC77_PSEPJ</name>
<dbReference type="SMART" id="SM00100">
    <property type="entry name" value="cNMP"/>
    <property type="match status" value="2"/>
</dbReference>
<feature type="domain" description="Cyclic nucleotide-binding" evidence="3">
    <location>
        <begin position="1767"/>
        <end position="1803"/>
    </location>
</feature>
<keyword evidence="1" id="KW-0175">Coiled coil</keyword>
<evidence type="ECO:0000256" key="1">
    <source>
        <dbReference type="SAM" id="Coils"/>
    </source>
</evidence>
<feature type="region of interest" description="Disordered" evidence="2">
    <location>
        <begin position="1519"/>
        <end position="1543"/>
    </location>
</feature>
<dbReference type="CDD" id="cd00038">
    <property type="entry name" value="CAP_ED"/>
    <property type="match status" value="2"/>
</dbReference>
<comment type="caution">
    <text evidence="4">The sequence shown here is derived from an EMBL/GenBank/DDBJ whole genome shotgun (WGS) entry which is preliminary data.</text>
</comment>
<dbReference type="Gene3D" id="2.60.120.10">
    <property type="entry name" value="Jelly Rolls"/>
    <property type="match status" value="4"/>
</dbReference>
<keyword evidence="5" id="KW-1185">Reference proteome</keyword>